<dbReference type="AlphaFoldDB" id="A0A174NLU0"/>
<dbReference type="Proteomes" id="UP000095553">
    <property type="component" value="Unassembled WGS sequence"/>
</dbReference>
<gene>
    <name evidence="3" type="ORF">ERS852520_01436</name>
    <name evidence="2" type="ORF">ERS852571_02677</name>
</gene>
<feature type="transmembrane region" description="Helical" evidence="1">
    <location>
        <begin position="6"/>
        <end position="31"/>
    </location>
</feature>
<evidence type="ECO:0008006" key="6">
    <source>
        <dbReference type="Google" id="ProtNLM"/>
    </source>
</evidence>
<name>A0A174NLU0_ANAHA</name>
<dbReference type="EMBL" id="CYXY01000020">
    <property type="protein sequence ID" value="CUN12604.1"/>
    <property type="molecule type" value="Genomic_DNA"/>
</dbReference>
<keyword evidence="1" id="KW-1133">Transmembrane helix</keyword>
<reference evidence="4 5" key="1">
    <citation type="submission" date="2015-09" db="EMBL/GenBank/DDBJ databases">
        <authorList>
            <consortium name="Pathogen Informatics"/>
        </authorList>
    </citation>
    <scope>NUCLEOTIDE SEQUENCE [LARGE SCALE GENOMIC DNA]</scope>
    <source>
        <strain evidence="3 5">2789STDY5834908</strain>
        <strain evidence="2 4">2789STDY5834959</strain>
    </source>
</reference>
<keyword evidence="1" id="KW-0812">Transmembrane</keyword>
<accession>A0A174NLU0</accession>
<dbReference type="Proteomes" id="UP000095564">
    <property type="component" value="Unassembled WGS sequence"/>
</dbReference>
<organism evidence="3 5">
    <name type="scientific">Anaerostipes hadrus</name>
    <dbReference type="NCBI Taxonomy" id="649756"/>
    <lineage>
        <taxon>Bacteria</taxon>
        <taxon>Bacillati</taxon>
        <taxon>Bacillota</taxon>
        <taxon>Clostridia</taxon>
        <taxon>Lachnospirales</taxon>
        <taxon>Lachnospiraceae</taxon>
        <taxon>Anaerostipes</taxon>
    </lineage>
</organism>
<proteinExistence type="predicted"/>
<sequence>MTDFEMITVFLGILGLLITFGTMLITLLTFLDRRKDKK</sequence>
<evidence type="ECO:0000313" key="4">
    <source>
        <dbReference type="Proteomes" id="UP000095553"/>
    </source>
</evidence>
<protein>
    <recommendedName>
        <fullName evidence="6">Holin-like toxin</fullName>
    </recommendedName>
</protein>
<evidence type="ECO:0000313" key="5">
    <source>
        <dbReference type="Proteomes" id="UP000095564"/>
    </source>
</evidence>
<dbReference type="EMBL" id="CZAU01000012">
    <property type="protein sequence ID" value="CUP47588.1"/>
    <property type="molecule type" value="Genomic_DNA"/>
</dbReference>
<keyword evidence="1" id="KW-0472">Membrane</keyword>
<evidence type="ECO:0000256" key="1">
    <source>
        <dbReference type="SAM" id="Phobius"/>
    </source>
</evidence>
<evidence type="ECO:0000313" key="2">
    <source>
        <dbReference type="EMBL" id="CUN12604.1"/>
    </source>
</evidence>
<evidence type="ECO:0000313" key="3">
    <source>
        <dbReference type="EMBL" id="CUP47588.1"/>
    </source>
</evidence>